<organism evidence="1 2">
    <name type="scientific">Fusarium tricinctum</name>
    <dbReference type="NCBI Taxonomy" id="61284"/>
    <lineage>
        <taxon>Eukaryota</taxon>
        <taxon>Fungi</taxon>
        <taxon>Dikarya</taxon>
        <taxon>Ascomycota</taxon>
        <taxon>Pezizomycotina</taxon>
        <taxon>Sordariomycetes</taxon>
        <taxon>Hypocreomycetidae</taxon>
        <taxon>Hypocreales</taxon>
        <taxon>Nectriaceae</taxon>
        <taxon>Fusarium</taxon>
        <taxon>Fusarium tricinctum species complex</taxon>
    </lineage>
</organism>
<dbReference type="OrthoDB" id="3660917at2759"/>
<proteinExistence type="predicted"/>
<gene>
    <name evidence="1" type="ORF">BKA59DRAFT_387498</name>
</gene>
<keyword evidence="2" id="KW-1185">Reference proteome</keyword>
<name>A0A8K0SFR9_9HYPO</name>
<reference evidence="1" key="1">
    <citation type="journal article" date="2021" name="Nat. Commun.">
        <title>Genetic determinants of endophytism in the Arabidopsis root mycobiome.</title>
        <authorList>
            <person name="Mesny F."/>
            <person name="Miyauchi S."/>
            <person name="Thiergart T."/>
            <person name="Pickel B."/>
            <person name="Atanasova L."/>
            <person name="Karlsson M."/>
            <person name="Huettel B."/>
            <person name="Barry K.W."/>
            <person name="Haridas S."/>
            <person name="Chen C."/>
            <person name="Bauer D."/>
            <person name="Andreopoulos W."/>
            <person name="Pangilinan J."/>
            <person name="LaButti K."/>
            <person name="Riley R."/>
            <person name="Lipzen A."/>
            <person name="Clum A."/>
            <person name="Drula E."/>
            <person name="Henrissat B."/>
            <person name="Kohler A."/>
            <person name="Grigoriev I.V."/>
            <person name="Martin F.M."/>
            <person name="Hacquard S."/>
        </authorList>
    </citation>
    <scope>NUCLEOTIDE SEQUENCE</scope>
    <source>
        <strain evidence="1">MPI-SDFR-AT-0068</strain>
    </source>
</reference>
<evidence type="ECO:0000313" key="1">
    <source>
        <dbReference type="EMBL" id="KAH7263783.1"/>
    </source>
</evidence>
<dbReference type="EMBL" id="JAGPXF010000001">
    <property type="protein sequence ID" value="KAH7263783.1"/>
    <property type="molecule type" value="Genomic_DNA"/>
</dbReference>
<accession>A0A8K0SFR9</accession>
<evidence type="ECO:0000313" key="2">
    <source>
        <dbReference type="Proteomes" id="UP000813427"/>
    </source>
</evidence>
<comment type="caution">
    <text evidence="1">The sequence shown here is derived from an EMBL/GenBank/DDBJ whole genome shotgun (WGS) entry which is preliminary data.</text>
</comment>
<sequence length="137" mass="15526">MDQPVADQQAVRDKMSLREIFDLMKEDPEGKTLNALGYDGVLRRFDEERNVLDAVGLNPTQVREYWEGLPIPDRFLTADGRNVSRWDMFHPAAESIPKKFTAEDRARVQAHNEELERRGVTCCVPDKPTDDGGPKAG</sequence>
<protein>
    <submittedName>
        <fullName evidence="1">Uncharacterized protein</fullName>
    </submittedName>
</protein>
<dbReference type="Proteomes" id="UP000813427">
    <property type="component" value="Unassembled WGS sequence"/>
</dbReference>
<dbReference type="AlphaFoldDB" id="A0A8K0SFR9"/>